<reference evidence="17" key="1">
    <citation type="journal article" date="2021" name="Genome Biol. Evol.">
        <title>A High-Quality Reference Genome for a Parasitic Bivalve with Doubly Uniparental Inheritance (Bivalvia: Unionida).</title>
        <authorList>
            <person name="Smith C.H."/>
        </authorList>
    </citation>
    <scope>NUCLEOTIDE SEQUENCE</scope>
    <source>
        <strain evidence="17">CHS0354</strain>
    </source>
</reference>
<dbReference type="SUPFAM" id="SSF57903">
    <property type="entry name" value="FYVE/PHD zinc finger"/>
    <property type="match status" value="1"/>
</dbReference>
<dbReference type="AlphaFoldDB" id="A0AAE0THV0"/>
<dbReference type="SUPFAM" id="SSF51197">
    <property type="entry name" value="Clavaminate synthase-like"/>
    <property type="match status" value="1"/>
</dbReference>
<organism evidence="17 18">
    <name type="scientific">Potamilus streckersoni</name>
    <dbReference type="NCBI Taxonomy" id="2493646"/>
    <lineage>
        <taxon>Eukaryota</taxon>
        <taxon>Metazoa</taxon>
        <taxon>Spiralia</taxon>
        <taxon>Lophotrochozoa</taxon>
        <taxon>Mollusca</taxon>
        <taxon>Bivalvia</taxon>
        <taxon>Autobranchia</taxon>
        <taxon>Heteroconchia</taxon>
        <taxon>Palaeoheterodonta</taxon>
        <taxon>Unionida</taxon>
        <taxon>Unionoidea</taxon>
        <taxon>Unionidae</taxon>
        <taxon>Ambleminae</taxon>
        <taxon>Lampsilini</taxon>
        <taxon>Potamilus</taxon>
    </lineage>
</organism>
<dbReference type="SMART" id="SM00558">
    <property type="entry name" value="JmjC"/>
    <property type="match status" value="1"/>
</dbReference>
<evidence type="ECO:0000256" key="1">
    <source>
        <dbReference type="ARBA" id="ARBA00004123"/>
    </source>
</evidence>
<evidence type="ECO:0000256" key="4">
    <source>
        <dbReference type="ARBA" id="ARBA00022771"/>
    </source>
</evidence>
<proteinExistence type="inferred from homology"/>
<dbReference type="Pfam" id="PF00628">
    <property type="entry name" value="PHD"/>
    <property type="match status" value="1"/>
</dbReference>
<gene>
    <name evidence="17" type="ORF">CHS0354_009076</name>
</gene>
<keyword evidence="10" id="KW-0805">Transcription regulation</keyword>
<dbReference type="InterPro" id="IPR011011">
    <property type="entry name" value="Znf_FYVE_PHD"/>
</dbReference>
<evidence type="ECO:0000256" key="10">
    <source>
        <dbReference type="ARBA" id="ARBA00023015"/>
    </source>
</evidence>
<dbReference type="CDD" id="cd15554">
    <property type="entry name" value="PHD_PHF2_like"/>
    <property type="match status" value="1"/>
</dbReference>
<feature type="compositionally biased region" description="Basic and acidic residues" evidence="14">
    <location>
        <begin position="641"/>
        <end position="650"/>
    </location>
</feature>
<evidence type="ECO:0000256" key="3">
    <source>
        <dbReference type="ARBA" id="ARBA00022723"/>
    </source>
</evidence>
<name>A0AAE0THV0_9BIVA</name>
<evidence type="ECO:0000256" key="12">
    <source>
        <dbReference type="ARBA" id="ARBA00023242"/>
    </source>
</evidence>
<keyword evidence="6" id="KW-0156">Chromatin regulator</keyword>
<evidence type="ECO:0000313" key="17">
    <source>
        <dbReference type="EMBL" id="KAK3610617.1"/>
    </source>
</evidence>
<dbReference type="GO" id="GO:0008270">
    <property type="term" value="F:zinc ion binding"/>
    <property type="evidence" value="ECO:0007669"/>
    <property type="project" value="UniProtKB-KW"/>
</dbReference>
<dbReference type="Proteomes" id="UP001195483">
    <property type="component" value="Unassembled WGS sequence"/>
</dbReference>
<dbReference type="SMART" id="SM00249">
    <property type="entry name" value="PHD"/>
    <property type="match status" value="1"/>
</dbReference>
<evidence type="ECO:0000256" key="9">
    <source>
        <dbReference type="ARBA" id="ARBA00023004"/>
    </source>
</evidence>
<feature type="region of interest" description="Disordered" evidence="14">
    <location>
        <begin position="474"/>
        <end position="496"/>
    </location>
</feature>
<keyword evidence="4 13" id="KW-0863">Zinc-finger</keyword>
<keyword evidence="5" id="KW-0862">Zinc</keyword>
<dbReference type="InterPro" id="IPR001965">
    <property type="entry name" value="Znf_PHD"/>
</dbReference>
<evidence type="ECO:0000256" key="13">
    <source>
        <dbReference type="PROSITE-ProRule" id="PRU00146"/>
    </source>
</evidence>
<feature type="compositionally biased region" description="Low complexity" evidence="14">
    <location>
        <begin position="942"/>
        <end position="952"/>
    </location>
</feature>
<dbReference type="PROSITE" id="PS50016">
    <property type="entry name" value="ZF_PHD_2"/>
    <property type="match status" value="1"/>
</dbReference>
<protein>
    <submittedName>
        <fullName evidence="17">Uncharacterized protein</fullName>
    </submittedName>
</protein>
<keyword evidence="12" id="KW-0539">Nucleus</keyword>
<dbReference type="PROSITE" id="PS51184">
    <property type="entry name" value="JMJC"/>
    <property type="match status" value="1"/>
</dbReference>
<feature type="domain" description="PHD-type" evidence="15">
    <location>
        <begin position="23"/>
        <end position="74"/>
    </location>
</feature>
<evidence type="ECO:0000259" key="15">
    <source>
        <dbReference type="PROSITE" id="PS50016"/>
    </source>
</evidence>
<dbReference type="Gene3D" id="2.60.120.650">
    <property type="entry name" value="Cupin"/>
    <property type="match status" value="1"/>
</dbReference>
<dbReference type="InterPro" id="IPR019786">
    <property type="entry name" value="Zinc_finger_PHD-type_CS"/>
</dbReference>
<keyword evidence="9" id="KW-0408">Iron</keyword>
<feature type="compositionally biased region" description="Acidic residues" evidence="14">
    <location>
        <begin position="623"/>
        <end position="634"/>
    </location>
</feature>
<comment type="subcellular location">
    <subcellularLocation>
        <location evidence="1">Nucleus</location>
    </subcellularLocation>
</comment>
<dbReference type="GO" id="GO:0006325">
    <property type="term" value="P:chromatin organization"/>
    <property type="evidence" value="ECO:0007669"/>
    <property type="project" value="UniProtKB-KW"/>
</dbReference>
<dbReference type="Pfam" id="PF02373">
    <property type="entry name" value="JmjC"/>
    <property type="match status" value="1"/>
</dbReference>
<dbReference type="InterPro" id="IPR041070">
    <property type="entry name" value="JHD"/>
</dbReference>
<accession>A0AAE0THV0</accession>
<feature type="region of interest" description="Disordered" evidence="14">
    <location>
        <begin position="621"/>
        <end position="721"/>
    </location>
</feature>
<evidence type="ECO:0000259" key="16">
    <source>
        <dbReference type="PROSITE" id="PS51184"/>
    </source>
</evidence>
<feature type="compositionally biased region" description="Polar residues" evidence="14">
    <location>
        <begin position="916"/>
        <end position="934"/>
    </location>
</feature>
<feature type="compositionally biased region" description="Basic and acidic residues" evidence="14">
    <location>
        <begin position="675"/>
        <end position="684"/>
    </location>
</feature>
<keyword evidence="3" id="KW-0479">Metal-binding</keyword>
<dbReference type="InterPro" id="IPR050690">
    <property type="entry name" value="JHDM1_Histone_Demethylase"/>
</dbReference>
<dbReference type="Gene3D" id="1.20.58.1360">
    <property type="match status" value="1"/>
</dbReference>
<evidence type="ECO:0000256" key="11">
    <source>
        <dbReference type="ARBA" id="ARBA00023163"/>
    </source>
</evidence>
<feature type="compositionally biased region" description="Low complexity" evidence="14">
    <location>
        <begin position="685"/>
        <end position="700"/>
    </location>
</feature>
<evidence type="ECO:0000256" key="7">
    <source>
        <dbReference type="ARBA" id="ARBA00022964"/>
    </source>
</evidence>
<dbReference type="Pfam" id="PF17811">
    <property type="entry name" value="JHD"/>
    <property type="match status" value="1"/>
</dbReference>
<sequence>MRSATSFVPCRFYVNMASEEDNTVYCICRQPYDETEFMIACDVCKDWFHGSCVGVKEHQAVDIEIYHCPNCQVEHGPLVLKKKRNCHRHDYSESDENIIKAIQTGTVAFIKELKNRVFPSADETSLIKFPNGNTFTKEFIEENGFDVPVLVEKKDGLGLTVPPSNFSIQDVENYVGSMREIDVIDVARQEDYKMLMREWTEYYNSPNRDKIFNVISLEFSGTKLTELVVPPTIVRELSWVSNGVWPDQLPEDCPYTKPEVQKYCLMGVRDSYTDFHIDFGGTSVWYHVLRGEKIFYMIRPTVANLALYESWLSSSNQSEMFLGDQVDNCYKCTIKQGQTVFIPTGWIHAVFTPIDSLVFGGNFLHSYNIPLQSEVYEIERRMHTPEKYLFPSFETINWYAAKHILDILRDHIEDGKAPPHYITDGAKALVIHLKSWTQRKDFAKNAKHEVPEHIQYGRLLKDLNKEIRTVESRISDKNSPLKSKKRKKKIPVPSKQMQDIDLLHQHTQEKLHQMEMEQKKSIYNFKEEDDDDLEISSPGKLMKVRIPKAGAYFDAKQDMKDNNPDLLEKKELSLKLKVSNGKIVSDKLKGRKSGEFQLLGEGNEDIGKLKDRKAREFQLLGEGNEDSDMDDGDNDALVVDENPKKIKTEPATDMQASTIKPGSLRLKLSFQGKPPKSETSEESGKFSSPSGLSSSQSDGTGSKDESLGSPRVPAGGLSNADPLTIQQTLRMNMPTIRGGLNGSIADILEASGYGTETAFTVDEDIGNAPSPSMREAIQGMLSMSRMGGGMGDLQLFSRSDRRLSLRAKSQAAIEDEEEHLSKCYQDDEFVYPTLEMSDDEAEQLFKGRGKQDKDESWNPKARVNISVPLGERPHREGARRESIENSLAASAAKLASAPKAKRIYKRKLKLEKDQNLEPQPGTSKSSCLSPTYSASAFRPGLKSFSSSTPESPTKTKKPKKGQATAKQRLGKILKIHKMGLF</sequence>
<dbReference type="PANTHER" id="PTHR23123">
    <property type="entry name" value="PHD/F-BOX CONTAINING PROTEIN"/>
    <property type="match status" value="1"/>
</dbReference>
<evidence type="ECO:0000256" key="6">
    <source>
        <dbReference type="ARBA" id="ARBA00022853"/>
    </source>
</evidence>
<reference evidence="17" key="3">
    <citation type="submission" date="2023-05" db="EMBL/GenBank/DDBJ databases">
        <authorList>
            <person name="Smith C.H."/>
        </authorList>
    </citation>
    <scope>NUCLEOTIDE SEQUENCE</scope>
    <source>
        <strain evidence="17">CHS0354</strain>
        <tissue evidence="17">Mantle</tissue>
    </source>
</reference>
<feature type="region of interest" description="Disordered" evidence="14">
    <location>
        <begin position="909"/>
        <end position="969"/>
    </location>
</feature>
<dbReference type="InterPro" id="IPR019787">
    <property type="entry name" value="Znf_PHD-finger"/>
</dbReference>
<evidence type="ECO:0000256" key="5">
    <source>
        <dbReference type="ARBA" id="ARBA00022833"/>
    </source>
</evidence>
<comment type="similarity">
    <text evidence="2">Belongs to the JHDM1 histone demethylase family. JHDM1D subfamily.</text>
</comment>
<dbReference type="PROSITE" id="PS01359">
    <property type="entry name" value="ZF_PHD_1"/>
    <property type="match status" value="1"/>
</dbReference>
<comment type="caution">
    <text evidence="17">The sequence shown here is derived from an EMBL/GenBank/DDBJ whole genome shotgun (WGS) entry which is preliminary data.</text>
</comment>
<evidence type="ECO:0000256" key="8">
    <source>
        <dbReference type="ARBA" id="ARBA00023002"/>
    </source>
</evidence>
<evidence type="ECO:0000313" key="18">
    <source>
        <dbReference type="Proteomes" id="UP001195483"/>
    </source>
</evidence>
<evidence type="ECO:0000256" key="2">
    <source>
        <dbReference type="ARBA" id="ARBA00006942"/>
    </source>
</evidence>
<keyword evidence="8" id="KW-0560">Oxidoreductase</keyword>
<keyword evidence="18" id="KW-1185">Reference proteome</keyword>
<keyword evidence="7" id="KW-0223">Dioxygenase</keyword>
<dbReference type="EMBL" id="JAEAOA010000587">
    <property type="protein sequence ID" value="KAK3610617.1"/>
    <property type="molecule type" value="Genomic_DNA"/>
</dbReference>
<feature type="domain" description="JmjC" evidence="16">
    <location>
        <begin position="219"/>
        <end position="380"/>
    </location>
</feature>
<reference evidence="17" key="2">
    <citation type="journal article" date="2021" name="Genome Biol. Evol.">
        <title>Developing a high-quality reference genome for a parasitic bivalve with doubly uniparental inheritance (Bivalvia: Unionida).</title>
        <authorList>
            <person name="Smith C.H."/>
        </authorList>
    </citation>
    <scope>NUCLEOTIDE SEQUENCE</scope>
    <source>
        <strain evidence="17">CHS0354</strain>
        <tissue evidence="17">Mantle</tissue>
    </source>
</reference>
<evidence type="ECO:0000256" key="14">
    <source>
        <dbReference type="SAM" id="MobiDB-lite"/>
    </source>
</evidence>
<dbReference type="InterPro" id="IPR003347">
    <property type="entry name" value="JmjC_dom"/>
</dbReference>
<dbReference type="GO" id="GO:0005634">
    <property type="term" value="C:nucleus"/>
    <property type="evidence" value="ECO:0007669"/>
    <property type="project" value="UniProtKB-SubCell"/>
</dbReference>
<dbReference type="FunFam" id="3.30.40.10:FF:000193">
    <property type="entry name" value="lysine-specific demethylase PHF2 isoform X1"/>
    <property type="match status" value="1"/>
</dbReference>
<keyword evidence="11" id="KW-0804">Transcription</keyword>
<dbReference type="GO" id="GO:0051213">
    <property type="term" value="F:dioxygenase activity"/>
    <property type="evidence" value="ECO:0007669"/>
    <property type="project" value="UniProtKB-KW"/>
</dbReference>